<evidence type="ECO:0000256" key="3">
    <source>
        <dbReference type="ARBA" id="ARBA00022840"/>
    </source>
</evidence>
<keyword evidence="1" id="KW-0813">Transport</keyword>
<keyword evidence="2" id="KW-0547">Nucleotide-binding</keyword>
<dbReference type="GO" id="GO:0016887">
    <property type="term" value="F:ATP hydrolysis activity"/>
    <property type="evidence" value="ECO:0007669"/>
    <property type="project" value="InterPro"/>
</dbReference>
<keyword evidence="3 5" id="KW-0067">ATP-binding</keyword>
<dbReference type="InterPro" id="IPR003439">
    <property type="entry name" value="ABC_transporter-like_ATP-bd"/>
</dbReference>
<dbReference type="PANTHER" id="PTHR45772">
    <property type="entry name" value="CONSERVED COMPONENT OF ABC TRANSPORTER FOR NATURAL AMINO ACIDS-RELATED"/>
    <property type="match status" value="1"/>
</dbReference>
<feature type="domain" description="ABC transporter" evidence="4">
    <location>
        <begin position="9"/>
        <end position="243"/>
    </location>
</feature>
<dbReference type="Pfam" id="PF00005">
    <property type="entry name" value="ABC_tran"/>
    <property type="match status" value="1"/>
</dbReference>
<dbReference type="InterPro" id="IPR027417">
    <property type="entry name" value="P-loop_NTPase"/>
</dbReference>
<dbReference type="PANTHER" id="PTHR45772:SF8">
    <property type="entry name" value="HIGH-AFFINITY BRANCHED-CHAIN AMINO ACID TRANSPORT ATP-BINDING PROTEIN"/>
    <property type="match status" value="1"/>
</dbReference>
<evidence type="ECO:0000259" key="4">
    <source>
        <dbReference type="PROSITE" id="PS50893"/>
    </source>
</evidence>
<evidence type="ECO:0000256" key="2">
    <source>
        <dbReference type="ARBA" id="ARBA00022741"/>
    </source>
</evidence>
<dbReference type="PROSITE" id="PS50893">
    <property type="entry name" value="ABC_TRANSPORTER_2"/>
    <property type="match status" value="1"/>
</dbReference>
<reference evidence="5" key="2">
    <citation type="submission" date="2020-09" db="EMBL/GenBank/DDBJ databases">
        <authorList>
            <person name="Sun Q."/>
            <person name="Ohkuma M."/>
        </authorList>
    </citation>
    <scope>NUCLEOTIDE SEQUENCE</scope>
    <source>
        <strain evidence="5">JCM 19831</strain>
    </source>
</reference>
<dbReference type="SUPFAM" id="SSF52540">
    <property type="entry name" value="P-loop containing nucleoside triphosphate hydrolases"/>
    <property type="match status" value="1"/>
</dbReference>
<dbReference type="InterPro" id="IPR051120">
    <property type="entry name" value="ABC_AA/LPS_Transport"/>
</dbReference>
<dbReference type="GO" id="GO:0005886">
    <property type="term" value="C:plasma membrane"/>
    <property type="evidence" value="ECO:0007669"/>
    <property type="project" value="TreeGrafter"/>
</dbReference>
<name>A0A917WXE3_9ACTN</name>
<organism evidence="5 6">
    <name type="scientific">Dactylosporangium sucinum</name>
    <dbReference type="NCBI Taxonomy" id="1424081"/>
    <lineage>
        <taxon>Bacteria</taxon>
        <taxon>Bacillati</taxon>
        <taxon>Actinomycetota</taxon>
        <taxon>Actinomycetes</taxon>
        <taxon>Micromonosporales</taxon>
        <taxon>Micromonosporaceae</taxon>
        <taxon>Dactylosporangium</taxon>
    </lineage>
</organism>
<evidence type="ECO:0000313" key="5">
    <source>
        <dbReference type="EMBL" id="GGM36892.1"/>
    </source>
</evidence>
<accession>A0A917WXE3</accession>
<dbReference type="RefSeq" id="WP_190251684.1">
    <property type="nucleotide sequence ID" value="NZ_BMPI01000020.1"/>
</dbReference>
<proteinExistence type="predicted"/>
<dbReference type="Proteomes" id="UP000642070">
    <property type="component" value="Unassembled WGS sequence"/>
</dbReference>
<gene>
    <name evidence="5" type="ORF">GCM10007977_042950</name>
</gene>
<comment type="caution">
    <text evidence="5">The sequence shown here is derived from an EMBL/GenBank/DDBJ whole genome shotgun (WGS) entry which is preliminary data.</text>
</comment>
<keyword evidence="6" id="KW-1185">Reference proteome</keyword>
<dbReference type="CDD" id="cd03219">
    <property type="entry name" value="ABC_Mj1267_LivG_branched"/>
    <property type="match status" value="1"/>
</dbReference>
<sequence>MTAQQSSSLRLDNVTVKFGGLTVLNRLSVEFGAAPISSLIGPNGAGKTTVFNVFSGLVKPTEGRVLFQGRDITGASPVSIARMGIIRKFQVPTVFPGLSVGDNLKVAARAPRQRHEPGDGDGWAIDDVTDLLQLSGKKQRPAAELSHGERQWLEIGMAFLGRPKFLLLDEPAAGLGPDESEHTARLIKEISAHCAAVVIEHDMSFIRSLGGHIIVLHQGAVLRQGTMEDIEDDAVVRDIYLGRNTHA</sequence>
<evidence type="ECO:0000256" key="1">
    <source>
        <dbReference type="ARBA" id="ARBA00022448"/>
    </source>
</evidence>
<reference evidence="5" key="1">
    <citation type="journal article" date="2014" name="Int. J. Syst. Evol. Microbiol.">
        <title>Complete genome sequence of Corynebacterium casei LMG S-19264T (=DSM 44701T), isolated from a smear-ripened cheese.</title>
        <authorList>
            <consortium name="US DOE Joint Genome Institute (JGI-PGF)"/>
            <person name="Walter F."/>
            <person name="Albersmeier A."/>
            <person name="Kalinowski J."/>
            <person name="Ruckert C."/>
        </authorList>
    </citation>
    <scope>NUCLEOTIDE SEQUENCE</scope>
    <source>
        <strain evidence="5">JCM 19831</strain>
    </source>
</reference>
<dbReference type="EMBL" id="BMPI01000020">
    <property type="protein sequence ID" value="GGM36892.1"/>
    <property type="molecule type" value="Genomic_DNA"/>
</dbReference>
<evidence type="ECO:0000313" key="6">
    <source>
        <dbReference type="Proteomes" id="UP000642070"/>
    </source>
</evidence>
<protein>
    <submittedName>
        <fullName evidence="5">ABC transporter ATP-binding protein</fullName>
    </submittedName>
</protein>
<dbReference type="AlphaFoldDB" id="A0A917WXE3"/>
<dbReference type="Gene3D" id="3.40.50.300">
    <property type="entry name" value="P-loop containing nucleotide triphosphate hydrolases"/>
    <property type="match status" value="1"/>
</dbReference>
<dbReference type="GO" id="GO:0005524">
    <property type="term" value="F:ATP binding"/>
    <property type="evidence" value="ECO:0007669"/>
    <property type="project" value="UniProtKB-KW"/>
</dbReference>